<dbReference type="SUPFAM" id="SSF50998">
    <property type="entry name" value="Quinoprotein alcohol dehydrogenase-like"/>
    <property type="match status" value="1"/>
</dbReference>
<proteinExistence type="predicted"/>
<sequence length="763" mass="83462">MKQFLSLYIFFLSVTCLAQTNQTWGSYFSYYNTVDIAQGSSRVFAASESAIFSQNTLSGELKTITSVDGLKADVITAIHHSTEFNRTLVGNANGLLLVINQDGSIATKIDIVQEATVAASKKKINHIDEYNGIAYLSCDFGVAVFNLATLQFGDTYFLGPVGAEIPVSQVTVFNEYIYACTLGDYGIRRALLANPNLNDYSQWEQQFGGSWNGILTYKDNLFAVANTQNVFRIENGIPYVFTTLPAQGTDLREANGYMVITCANKVLVYDQDLMLASQINTLGLPDNQVATFTCATVVGGKIYIGTTDKGVYALDMTMLAPVNITPNGPLYNNIFSLEKSANNLWAVFGGYDFDYVPDYKEYGVSRYTANGWVSIPYNELSVLGTVQSISDISINPNDEKQVYLNSFHSGLLKVVDGVPVKLYGESNSPLRSVITQGGAYRSIRVNGGTFDAEGNLWLMNTRTEKPLKKLKPDGTNWNEYSFTDIVSNTQATEYSKIVIDKNNTKWIGTNNAGLIAYNETLDKYLIVSEGEGLPTPNVKSLAIDNNNRLWIGTVDGLRIISSVDRFVTDDALTATSIVFLESSGEASELLYEQVVTDIEVDGSNNKWLGTAAGAFLVSPDGQTTLFQFTKENSPLPSNSINDIEIDSATGEVFFATDKGMVSYKGTSTAAADDLANVYVYPNPVRPGFEGDVKISGLVNNANVKITDIEGNLVYETKSEGGTILWDTRAFGKYKVASGVYMIFIVDEDAVETKVKKVMIIRGN</sequence>
<gene>
    <name evidence="4" type="ORF">Q766_16105</name>
</gene>
<feature type="chain" id="PRO_5001992460" description="PorZ N-terminal beta-propeller domain-containing protein" evidence="2">
    <location>
        <begin position="19"/>
        <end position="763"/>
    </location>
</feature>
<evidence type="ECO:0000256" key="2">
    <source>
        <dbReference type="SAM" id="SignalP"/>
    </source>
</evidence>
<reference evidence="4 5" key="1">
    <citation type="submission" date="2013-09" db="EMBL/GenBank/DDBJ databases">
        <authorList>
            <person name="Zeng Z."/>
            <person name="Chen C."/>
        </authorList>
    </citation>
    <scope>NUCLEOTIDE SEQUENCE [LARGE SCALE GENOMIC DNA]</scope>
    <source>
        <strain evidence="4 5">WB 4.1-42</strain>
    </source>
</reference>
<dbReference type="OrthoDB" id="9807410at2"/>
<accession>A0A0A2MJX0</accession>
<protein>
    <recommendedName>
        <fullName evidence="3">PorZ N-terminal beta-propeller domain-containing protein</fullName>
    </recommendedName>
</protein>
<dbReference type="NCBIfam" id="TIGR04183">
    <property type="entry name" value="Por_Secre_tail"/>
    <property type="match status" value="1"/>
</dbReference>
<name>A0A0A2MJX0_9FLAO</name>
<dbReference type="RefSeq" id="WP_035738301.1">
    <property type="nucleotide sequence ID" value="NZ_AUGP01000002.1"/>
</dbReference>
<dbReference type="Gene3D" id="2.130.10.10">
    <property type="entry name" value="YVTN repeat-like/Quinoprotein amine dehydrogenase"/>
    <property type="match status" value="2"/>
</dbReference>
<dbReference type="InterPro" id="IPR048954">
    <property type="entry name" value="PorZ_N"/>
</dbReference>
<dbReference type="Pfam" id="PF07494">
    <property type="entry name" value="Reg_prop"/>
    <property type="match status" value="1"/>
</dbReference>
<dbReference type="InterPro" id="IPR015943">
    <property type="entry name" value="WD40/YVTN_repeat-like_dom_sf"/>
</dbReference>
<feature type="signal peptide" evidence="2">
    <location>
        <begin position="1"/>
        <end position="18"/>
    </location>
</feature>
<dbReference type="EMBL" id="JRLY01000015">
    <property type="protein sequence ID" value="KGO91763.1"/>
    <property type="molecule type" value="Genomic_DNA"/>
</dbReference>
<evidence type="ECO:0000313" key="5">
    <source>
        <dbReference type="Proteomes" id="UP000030111"/>
    </source>
</evidence>
<keyword evidence="5" id="KW-1185">Reference proteome</keyword>
<keyword evidence="1 2" id="KW-0732">Signal</keyword>
<dbReference type="STRING" id="1121898.GCA_000422725_03701"/>
<evidence type="ECO:0000313" key="4">
    <source>
        <dbReference type="EMBL" id="KGO91763.1"/>
    </source>
</evidence>
<feature type="domain" description="PorZ N-terminal beta-propeller" evidence="3">
    <location>
        <begin position="43"/>
        <end position="204"/>
    </location>
</feature>
<dbReference type="InterPro" id="IPR026444">
    <property type="entry name" value="Secre_tail"/>
</dbReference>
<organism evidence="4 5">
    <name type="scientific">Flavobacterium subsaxonicum WB 4.1-42 = DSM 21790</name>
    <dbReference type="NCBI Taxonomy" id="1121898"/>
    <lineage>
        <taxon>Bacteria</taxon>
        <taxon>Pseudomonadati</taxon>
        <taxon>Bacteroidota</taxon>
        <taxon>Flavobacteriia</taxon>
        <taxon>Flavobacteriales</taxon>
        <taxon>Flavobacteriaceae</taxon>
        <taxon>Flavobacterium</taxon>
    </lineage>
</organism>
<dbReference type="eggNOG" id="COG3292">
    <property type="taxonomic scope" value="Bacteria"/>
</dbReference>
<dbReference type="InterPro" id="IPR011110">
    <property type="entry name" value="Reg_prop"/>
</dbReference>
<comment type="caution">
    <text evidence="4">The sequence shown here is derived from an EMBL/GenBank/DDBJ whole genome shotgun (WGS) entry which is preliminary data.</text>
</comment>
<dbReference type="InterPro" id="IPR011047">
    <property type="entry name" value="Quinoprotein_ADH-like_sf"/>
</dbReference>
<dbReference type="AlphaFoldDB" id="A0A0A2MJX0"/>
<evidence type="ECO:0000256" key="1">
    <source>
        <dbReference type="ARBA" id="ARBA00022729"/>
    </source>
</evidence>
<evidence type="ECO:0000259" key="3">
    <source>
        <dbReference type="Pfam" id="PF21544"/>
    </source>
</evidence>
<dbReference type="Proteomes" id="UP000030111">
    <property type="component" value="Unassembled WGS sequence"/>
</dbReference>
<dbReference type="Pfam" id="PF21544">
    <property type="entry name" value="PorZ_N_b_propeller"/>
    <property type="match status" value="1"/>
</dbReference>